<reference evidence="1 2" key="1">
    <citation type="submission" date="2017-09" db="EMBL/GenBank/DDBJ databases">
        <title>Large-scale bioinformatics analysis of Bacillus genomes uncovers conserved roles of natural products in bacterial physiology.</title>
        <authorList>
            <consortium name="Agbiome Team Llc"/>
            <person name="Bleich R.M."/>
            <person name="Grubbs K.J."/>
            <person name="Santa Maria K.C."/>
            <person name="Allen S.E."/>
            <person name="Farag S."/>
            <person name="Shank E.A."/>
            <person name="Bowers A."/>
        </authorList>
    </citation>
    <scope>NUCLEOTIDE SEQUENCE [LARGE SCALE GENOMIC DNA]</scope>
    <source>
        <strain evidence="1 2">AFS076905</strain>
    </source>
</reference>
<evidence type="ECO:0000313" key="2">
    <source>
        <dbReference type="Proteomes" id="UP000225182"/>
    </source>
</evidence>
<sequence length="279" mass="32892">MLKHNQQDITSYHQKYFRPSCLKALNLRFSNWEFFAPYYNKTQKEIQVPTELTRTPEDTLLNYFSILREAENMGERSCGSIGQARIPFPIAYNFLSKEYQNKLSYEEYFNSFTGIGHTSLLKLCRVPDGRRGIRFFYEIEMIEGFEGKNAEYFSYSYGFIQLEYEKEGFRISDLSKIEEDFLCAPYHGWDHDGEAVVKVKYGNWCKLIQHMYPTMKNGYVKNIYFHGNDGADYCIIFVTLTNGTDVEIAQFRKVGNEEWKQVNMKPEKECLDEKVDDNL</sequence>
<protein>
    <submittedName>
        <fullName evidence="1">Uncharacterized protein</fullName>
    </submittedName>
</protein>
<evidence type="ECO:0000313" key="1">
    <source>
        <dbReference type="EMBL" id="PFN26619.1"/>
    </source>
</evidence>
<proteinExistence type="predicted"/>
<dbReference type="EMBL" id="NUYN01000015">
    <property type="protein sequence ID" value="PFN26619.1"/>
    <property type="molecule type" value="Genomic_DNA"/>
</dbReference>
<accession>A0A2B1KT76</accession>
<organism evidence="1 2">
    <name type="scientific">Bacillus cereus</name>
    <dbReference type="NCBI Taxonomy" id="1396"/>
    <lineage>
        <taxon>Bacteria</taxon>
        <taxon>Bacillati</taxon>
        <taxon>Bacillota</taxon>
        <taxon>Bacilli</taxon>
        <taxon>Bacillales</taxon>
        <taxon>Bacillaceae</taxon>
        <taxon>Bacillus</taxon>
        <taxon>Bacillus cereus group</taxon>
    </lineage>
</organism>
<name>A0A2B1KT76_BACCE</name>
<comment type="caution">
    <text evidence="1">The sequence shown here is derived from an EMBL/GenBank/DDBJ whole genome shotgun (WGS) entry which is preliminary data.</text>
</comment>
<dbReference type="AlphaFoldDB" id="A0A2B1KT76"/>
<gene>
    <name evidence="1" type="ORF">COJ50_11735</name>
</gene>
<dbReference type="RefSeq" id="WP_098385226.1">
    <property type="nucleotide sequence ID" value="NZ_NTXK01000021.1"/>
</dbReference>
<dbReference type="Proteomes" id="UP000225182">
    <property type="component" value="Unassembled WGS sequence"/>
</dbReference>